<dbReference type="InterPro" id="IPR001041">
    <property type="entry name" value="2Fe-2S_ferredoxin-type"/>
</dbReference>
<evidence type="ECO:0000256" key="1">
    <source>
        <dbReference type="ARBA" id="ARBA00001917"/>
    </source>
</evidence>
<dbReference type="SUPFAM" id="SSF52343">
    <property type="entry name" value="Ferredoxin reductase-like, C-terminal NADP-linked domain"/>
    <property type="match status" value="1"/>
</dbReference>
<keyword evidence="2" id="KW-0285">Flavoprotein</keyword>
<dbReference type="AlphaFoldDB" id="A0A410H4K2"/>
<dbReference type="CDD" id="cd00207">
    <property type="entry name" value="fer2"/>
    <property type="match status" value="1"/>
</dbReference>
<dbReference type="Proteomes" id="UP000285478">
    <property type="component" value="Chromosome"/>
</dbReference>
<evidence type="ECO:0000256" key="4">
    <source>
        <dbReference type="ARBA" id="ARBA00022714"/>
    </source>
</evidence>
<keyword evidence="6" id="KW-0560">Oxidoreductase</keyword>
<dbReference type="Gene3D" id="3.10.20.30">
    <property type="match status" value="1"/>
</dbReference>
<evidence type="ECO:0000256" key="3">
    <source>
        <dbReference type="ARBA" id="ARBA00022643"/>
    </source>
</evidence>
<evidence type="ECO:0000259" key="9">
    <source>
        <dbReference type="PROSITE" id="PS51085"/>
    </source>
</evidence>
<feature type="domain" description="2Fe-2S ferredoxin-type" evidence="9">
    <location>
        <begin position="228"/>
        <end position="315"/>
    </location>
</feature>
<keyword evidence="8" id="KW-0411">Iron-sulfur</keyword>
<evidence type="ECO:0000259" key="10">
    <source>
        <dbReference type="PROSITE" id="PS51384"/>
    </source>
</evidence>
<proteinExistence type="predicted"/>
<dbReference type="PROSITE" id="PS51085">
    <property type="entry name" value="2FE2S_FER_2"/>
    <property type="match status" value="1"/>
</dbReference>
<evidence type="ECO:0000313" key="11">
    <source>
        <dbReference type="EMBL" id="QAB15849.1"/>
    </source>
</evidence>
<gene>
    <name evidence="11" type="ORF">EPV75_09265</name>
</gene>
<dbReference type="PROSITE" id="PS51384">
    <property type="entry name" value="FAD_FR"/>
    <property type="match status" value="1"/>
</dbReference>
<dbReference type="InterPro" id="IPR050415">
    <property type="entry name" value="MRET"/>
</dbReference>
<comment type="cofactor">
    <cofactor evidence="1">
        <name>FMN</name>
        <dbReference type="ChEBI" id="CHEBI:58210"/>
    </cofactor>
</comment>
<dbReference type="Pfam" id="PF00111">
    <property type="entry name" value="Fer2"/>
    <property type="match status" value="1"/>
</dbReference>
<dbReference type="GO" id="GO:0051537">
    <property type="term" value="F:2 iron, 2 sulfur cluster binding"/>
    <property type="evidence" value="ECO:0007669"/>
    <property type="project" value="UniProtKB-KW"/>
</dbReference>
<organism evidence="11 12">
    <name type="scientific">Hydrogenovibrio thermophilus</name>
    <dbReference type="NCBI Taxonomy" id="265883"/>
    <lineage>
        <taxon>Bacteria</taxon>
        <taxon>Pseudomonadati</taxon>
        <taxon>Pseudomonadota</taxon>
        <taxon>Gammaproteobacteria</taxon>
        <taxon>Thiotrichales</taxon>
        <taxon>Piscirickettsiaceae</taxon>
        <taxon>Hydrogenovibrio</taxon>
    </lineage>
</organism>
<dbReference type="InterPro" id="IPR006058">
    <property type="entry name" value="2Fe2S_fd_BS"/>
</dbReference>
<protein>
    <submittedName>
        <fullName evidence="11">Oxidoreductase</fullName>
    </submittedName>
</protein>
<dbReference type="KEGG" id="htr:EPV75_09265"/>
<dbReference type="InterPro" id="IPR012675">
    <property type="entry name" value="Beta-grasp_dom_sf"/>
</dbReference>
<dbReference type="PRINTS" id="PR00409">
    <property type="entry name" value="PHDIOXRDTASE"/>
</dbReference>
<evidence type="ECO:0000256" key="5">
    <source>
        <dbReference type="ARBA" id="ARBA00022723"/>
    </source>
</evidence>
<evidence type="ECO:0000313" key="12">
    <source>
        <dbReference type="Proteomes" id="UP000285478"/>
    </source>
</evidence>
<dbReference type="Gene3D" id="2.40.30.10">
    <property type="entry name" value="Translation factors"/>
    <property type="match status" value="1"/>
</dbReference>
<dbReference type="GO" id="GO:0016491">
    <property type="term" value="F:oxidoreductase activity"/>
    <property type="evidence" value="ECO:0007669"/>
    <property type="project" value="UniProtKB-KW"/>
</dbReference>
<accession>A0A410H4K2</accession>
<name>A0A410H4K2_9GAMM</name>
<dbReference type="InterPro" id="IPR017927">
    <property type="entry name" value="FAD-bd_FR_type"/>
</dbReference>
<dbReference type="CDD" id="cd06185">
    <property type="entry name" value="PDR_like"/>
    <property type="match status" value="1"/>
</dbReference>
<dbReference type="RefSeq" id="WP_128385195.1">
    <property type="nucleotide sequence ID" value="NZ_CP035033.1"/>
</dbReference>
<dbReference type="InterPro" id="IPR039261">
    <property type="entry name" value="FNR_nucleotide-bd"/>
</dbReference>
<dbReference type="SUPFAM" id="SSF63380">
    <property type="entry name" value="Riboflavin synthase domain-like"/>
    <property type="match status" value="1"/>
</dbReference>
<keyword evidence="4" id="KW-0001">2Fe-2S</keyword>
<evidence type="ECO:0000256" key="8">
    <source>
        <dbReference type="ARBA" id="ARBA00023014"/>
    </source>
</evidence>
<feature type="domain" description="FAD-binding FR-type" evidence="10">
    <location>
        <begin position="2"/>
        <end position="106"/>
    </location>
</feature>
<dbReference type="SUPFAM" id="SSF54292">
    <property type="entry name" value="2Fe-2S ferredoxin-like"/>
    <property type="match status" value="1"/>
</dbReference>
<dbReference type="InterPro" id="IPR054582">
    <property type="entry name" value="DmmA-like_N"/>
</dbReference>
<dbReference type="InterPro" id="IPR036010">
    <property type="entry name" value="2Fe-2S_ferredoxin-like_sf"/>
</dbReference>
<evidence type="ECO:0000256" key="6">
    <source>
        <dbReference type="ARBA" id="ARBA00023002"/>
    </source>
</evidence>
<dbReference type="GO" id="GO:0046872">
    <property type="term" value="F:metal ion binding"/>
    <property type="evidence" value="ECO:0007669"/>
    <property type="project" value="UniProtKB-KW"/>
</dbReference>
<dbReference type="Pfam" id="PF22290">
    <property type="entry name" value="DmmA-like_N"/>
    <property type="match status" value="1"/>
</dbReference>
<dbReference type="PANTHER" id="PTHR47354:SF1">
    <property type="entry name" value="CARNITINE MONOOXYGENASE REDUCTASE SUBUNIT"/>
    <property type="match status" value="1"/>
</dbReference>
<keyword evidence="12" id="KW-1185">Reference proteome</keyword>
<dbReference type="Gene3D" id="3.40.50.80">
    <property type="entry name" value="Nucleotide-binding domain of ferredoxin-NADP reductase (FNR) module"/>
    <property type="match status" value="1"/>
</dbReference>
<dbReference type="PROSITE" id="PS00197">
    <property type="entry name" value="2FE2S_FER_1"/>
    <property type="match status" value="1"/>
</dbReference>
<keyword evidence="5" id="KW-0479">Metal-binding</keyword>
<evidence type="ECO:0000256" key="7">
    <source>
        <dbReference type="ARBA" id="ARBA00023004"/>
    </source>
</evidence>
<dbReference type="PANTHER" id="PTHR47354">
    <property type="entry name" value="NADH OXIDOREDUCTASE HCR"/>
    <property type="match status" value="1"/>
</dbReference>
<dbReference type="InterPro" id="IPR017938">
    <property type="entry name" value="Riboflavin_synthase-like_b-brl"/>
</dbReference>
<dbReference type="EMBL" id="CP035033">
    <property type="protein sequence ID" value="QAB15849.1"/>
    <property type="molecule type" value="Genomic_DNA"/>
</dbReference>
<sequence>MSAAMKVHVSAIRKVAPTIKEFTLTPVDGEFFPFSPGSHIVVEMQADSKTIRNAYSLLSDPMDNRQYRIAVRLQPESRGGSDFMHQEVHEGDELTITPPNNLFSPDWRAKKHVFFAGGVGITPFMSYIPEMLRRGADFELHYMYRSTQTGAYVEALRNLIGERLHTYDSITSSRAEIADIMAHCPQGTHLYICGPESLIDTVRYRGQQTGWPASHIHYEAFAAPKPGKPFVAELKKSGKTIYVPEDQSLLEALEANEVEIPNLCRGGVCGQCMSPVLDGDIEHRDEFLSEKEKSGNRCIMPCVSRAKSSRLHLDI</sequence>
<keyword evidence="3" id="KW-0288">FMN</keyword>
<evidence type="ECO:0000256" key="2">
    <source>
        <dbReference type="ARBA" id="ARBA00022630"/>
    </source>
</evidence>
<keyword evidence="7" id="KW-0408">Iron</keyword>
<reference evidence="11 12" key="1">
    <citation type="journal article" date="2018" name="Environ. Microbiol.">
        <title>Genomes of ubiquitous marine and hypersaline Hydrogenovibrio, Thiomicrorhabdus and Thiomicrospira spp. encode a diversity of mechanisms to sustain chemolithoautotrophy in heterogeneous environments.</title>
        <authorList>
            <person name="Scott K.M."/>
            <person name="Williams J."/>
            <person name="Porter C.M.B."/>
            <person name="Russel S."/>
            <person name="Harmer T.L."/>
            <person name="Paul J.H."/>
            <person name="Antonen K.M."/>
            <person name="Bridges M.K."/>
            <person name="Camper G.J."/>
            <person name="Campla C.K."/>
            <person name="Casella L.G."/>
            <person name="Chase E."/>
            <person name="Conrad J.W."/>
            <person name="Cruz M.C."/>
            <person name="Dunlap D.S."/>
            <person name="Duran L."/>
            <person name="Fahsbender E.M."/>
            <person name="Goldsmith D.B."/>
            <person name="Keeley R.F."/>
            <person name="Kondoff M.R."/>
            <person name="Kussy B.I."/>
            <person name="Lane M.K."/>
            <person name="Lawler S."/>
            <person name="Leigh B.A."/>
            <person name="Lewis C."/>
            <person name="Lostal L.M."/>
            <person name="Marking D."/>
            <person name="Mancera P.A."/>
            <person name="McClenthan E.C."/>
            <person name="McIntyre E.A."/>
            <person name="Mine J.A."/>
            <person name="Modi S."/>
            <person name="Moore B.D."/>
            <person name="Morgan W.A."/>
            <person name="Nelson K.M."/>
            <person name="Nguyen K.N."/>
            <person name="Ogburn N."/>
            <person name="Parrino D.G."/>
            <person name="Pedapudi A.D."/>
            <person name="Pelham R.P."/>
            <person name="Preece A.M."/>
            <person name="Rampersad E.A."/>
            <person name="Richardson J.C."/>
            <person name="Rodgers C.M."/>
            <person name="Schaffer B.L."/>
            <person name="Sheridan N.E."/>
            <person name="Solone M.R."/>
            <person name="Staley Z.R."/>
            <person name="Tabuchi M."/>
            <person name="Waide R.J."/>
            <person name="Wanjugi P.W."/>
            <person name="Young S."/>
            <person name="Clum A."/>
            <person name="Daum C."/>
            <person name="Huntemann M."/>
            <person name="Ivanova N."/>
            <person name="Kyrpides N."/>
            <person name="Mikhailova N."/>
            <person name="Palaniappan K."/>
            <person name="Pillay M."/>
            <person name="Reddy T.B.K."/>
            <person name="Shapiro N."/>
            <person name="Stamatis D."/>
            <person name="Varghese N."/>
            <person name="Woyke T."/>
            <person name="Boden R."/>
            <person name="Freyermuth S.K."/>
            <person name="Kerfeld C.A."/>
        </authorList>
    </citation>
    <scope>NUCLEOTIDE SEQUENCE [LARGE SCALE GENOMIC DNA]</scope>
    <source>
        <strain evidence="11 12">JR-2</strain>
    </source>
</reference>